<feature type="compositionally biased region" description="Polar residues" evidence="2">
    <location>
        <begin position="276"/>
        <end position="286"/>
    </location>
</feature>
<feature type="compositionally biased region" description="Low complexity" evidence="2">
    <location>
        <begin position="225"/>
        <end position="272"/>
    </location>
</feature>
<feature type="compositionally biased region" description="Polar residues" evidence="2">
    <location>
        <begin position="179"/>
        <end position="189"/>
    </location>
</feature>
<dbReference type="EMBL" id="HBEC01003455">
    <property type="protein sequence ID" value="CAD8281558.1"/>
    <property type="molecule type" value="Transcribed_RNA"/>
</dbReference>
<sequence>MCATVRAAASPNWISATGPQPFGSERTSRKLPRCRLGALAACRAALYQPADADVAYVVQDPHARFSTSQKRWGRRCLALAAACSPRPTALHTYRMSGRLRRMRGPAAAKGTDGRRTADAYLLELEEERDAALATAESAAMSAVKLTEMVSLLEKLALRKLREGEEEAAKTVLQEKKSTSDAQNKMSAKASSNYALAAKLAQKIGETQRAMFDEDMPTDAKPTPAPSATSAASSPLGGSAAPRSSGSSTSDLSSTIPSGSGSASAAASERTSGYTGYDSTPKWQQSMEESRARRQAAAAADPWNSAQSSVEESIAAAQARLKARVSEDILSAQARVAMARGSADDSIRAAQQRLREQEAEVMAYVKSIMARYRRGESVSEDELEFAFRQLERQTGYRD</sequence>
<evidence type="ECO:0000256" key="1">
    <source>
        <dbReference type="SAM" id="Coils"/>
    </source>
</evidence>
<organism evidence="3">
    <name type="scientific">Chlamydomonas euryale</name>
    <dbReference type="NCBI Taxonomy" id="1486919"/>
    <lineage>
        <taxon>Eukaryota</taxon>
        <taxon>Viridiplantae</taxon>
        <taxon>Chlorophyta</taxon>
        <taxon>core chlorophytes</taxon>
        <taxon>Chlorophyceae</taxon>
        <taxon>CS clade</taxon>
        <taxon>Chlamydomonadales</taxon>
        <taxon>Chlamydomonadaceae</taxon>
        <taxon>Chlamydomonas</taxon>
    </lineage>
</organism>
<gene>
    <name evidence="3" type="ORF">CEUR00632_LOCUS1593</name>
</gene>
<dbReference type="AlphaFoldDB" id="A0A7R9YQE0"/>
<feature type="region of interest" description="Disordered" evidence="2">
    <location>
        <begin position="213"/>
        <end position="306"/>
    </location>
</feature>
<keyword evidence="1" id="KW-0175">Coiled coil</keyword>
<name>A0A7R9YQE0_9CHLO</name>
<feature type="region of interest" description="Disordered" evidence="2">
    <location>
        <begin position="170"/>
        <end position="189"/>
    </location>
</feature>
<accession>A0A7R9YQE0</accession>
<evidence type="ECO:0000256" key="2">
    <source>
        <dbReference type="SAM" id="MobiDB-lite"/>
    </source>
</evidence>
<feature type="coiled-coil region" evidence="1">
    <location>
        <begin position="339"/>
        <end position="366"/>
    </location>
</feature>
<evidence type="ECO:0000313" key="3">
    <source>
        <dbReference type="EMBL" id="CAD8281558.1"/>
    </source>
</evidence>
<protein>
    <submittedName>
        <fullName evidence="3">Uncharacterized protein</fullName>
    </submittedName>
</protein>
<proteinExistence type="predicted"/>
<reference evidence="3" key="1">
    <citation type="submission" date="2021-01" db="EMBL/GenBank/DDBJ databases">
        <authorList>
            <person name="Corre E."/>
            <person name="Pelletier E."/>
            <person name="Niang G."/>
            <person name="Scheremetjew M."/>
            <person name="Finn R."/>
            <person name="Kale V."/>
            <person name="Holt S."/>
            <person name="Cochrane G."/>
            <person name="Meng A."/>
            <person name="Brown T."/>
            <person name="Cohen L."/>
        </authorList>
    </citation>
    <scope>NUCLEOTIDE SEQUENCE</scope>
    <source>
        <strain evidence="3">CCMP219</strain>
    </source>
</reference>